<dbReference type="KEGG" id="asan:AWM72_07920"/>
<dbReference type="GO" id="GO:0005886">
    <property type="term" value="C:plasma membrane"/>
    <property type="evidence" value="ECO:0007669"/>
    <property type="project" value="TreeGrafter"/>
</dbReference>
<evidence type="ECO:0000313" key="5">
    <source>
        <dbReference type="EMBL" id="AMB94686.1"/>
    </source>
</evidence>
<sequence length="353" mass="40482">MENLFEEVIARARQVQSEDIQIFPQSDHYQVLLRTATGIEEIMTLTDEIGLRLIRFLKYRSNMDTGERRIPQDGSFVYQEGEDPIELRLSSIANYRLEESLVIRLLYSQKDHKPFLEDLDPSSYRALSSAMQKQSGLIIFSGPVSSGKTTTMYELLRENYEKKRRSVITMEDPVEIKDDRFLQTQINRAAGVDYDQLIKASLRHHPDILLIGEIRDAQTARMTIRAALTGHLVLATIHAKDCVGVIGRLKELGITNEQLIQTLLIISSQRLVPCQKPHPSQHDRICLIEWMAGQTIASVVVHGQVPPSMTTLNQKLKEAREQDVISQRTFQEYYLEENYPLRNYQQLDQSAPS</sequence>
<dbReference type="GO" id="GO:0016887">
    <property type="term" value="F:ATP hydrolysis activity"/>
    <property type="evidence" value="ECO:0007669"/>
    <property type="project" value="TreeGrafter"/>
</dbReference>
<dbReference type="PROSITE" id="PS00662">
    <property type="entry name" value="T2SP_E"/>
    <property type="match status" value="1"/>
</dbReference>
<proteinExistence type="inferred from homology"/>
<evidence type="ECO:0000313" key="8">
    <source>
        <dbReference type="Proteomes" id="UP000234239"/>
    </source>
</evidence>
<dbReference type="GeneID" id="92903992"/>
<gene>
    <name evidence="5" type="ORF">AWM72_07920</name>
    <name evidence="6" type="ORF">CYJ28_01830</name>
</gene>
<keyword evidence="7" id="KW-1185">Reference proteome</keyword>
<dbReference type="Proteomes" id="UP000234239">
    <property type="component" value="Unassembled WGS sequence"/>
</dbReference>
<reference evidence="5 7" key="1">
    <citation type="journal article" date="2016" name="Genome Announc.">
        <title>Complete Genome Sequences of Aerococcus christensenii CCUG 28831T, Aerococcus sanguinicola CCUG 43001T, Aerococcus urinae CCUG 36881T, Aerococcus urinaeequi CCUG 28094T, Aerococcus urinaehominis CCUG 42038 BT, and Aerococcus viridans CCUG 4311T.</title>
        <authorList>
            <person name="Carkaci D."/>
            <person name="Dargis R."/>
            <person name="Nielsen X.C."/>
            <person name="Skovgaard O."/>
            <person name="Fuursted K."/>
            <person name="Christensen J.J."/>
        </authorList>
    </citation>
    <scope>NUCLEOTIDE SEQUENCE [LARGE SCALE GENOMIC DNA]</scope>
    <source>
        <strain evidence="5 7">CCUG43001</strain>
    </source>
</reference>
<dbReference type="OrthoDB" id="9808272at2"/>
<dbReference type="CDD" id="cd01129">
    <property type="entry name" value="PulE-GspE-like"/>
    <property type="match status" value="1"/>
</dbReference>
<keyword evidence="3" id="KW-0067">ATP-binding</keyword>
<dbReference type="PANTHER" id="PTHR30258">
    <property type="entry name" value="TYPE II SECRETION SYSTEM PROTEIN GSPE-RELATED"/>
    <property type="match status" value="1"/>
</dbReference>
<protein>
    <submittedName>
        <fullName evidence="6">General secretion pathway protein GspE</fullName>
    </submittedName>
</protein>
<feature type="domain" description="Bacterial type II secretion system protein E" evidence="4">
    <location>
        <begin position="202"/>
        <end position="216"/>
    </location>
</feature>
<dbReference type="NCBIfam" id="NF041000">
    <property type="entry name" value="ATPase_ComGA"/>
    <property type="match status" value="1"/>
</dbReference>
<dbReference type="SUPFAM" id="SSF52540">
    <property type="entry name" value="P-loop containing nucleoside triphosphate hydrolases"/>
    <property type="match status" value="1"/>
</dbReference>
<evidence type="ECO:0000313" key="6">
    <source>
        <dbReference type="EMBL" id="PKZ23314.1"/>
    </source>
</evidence>
<dbReference type="Pfam" id="PF00437">
    <property type="entry name" value="T2SSE"/>
    <property type="match status" value="1"/>
</dbReference>
<dbReference type="AlphaFoldDB" id="A0A109RDT5"/>
<dbReference type="EMBL" id="CP014160">
    <property type="protein sequence ID" value="AMB94686.1"/>
    <property type="molecule type" value="Genomic_DNA"/>
</dbReference>
<dbReference type="Proteomes" id="UP000069912">
    <property type="component" value="Chromosome"/>
</dbReference>
<dbReference type="InterPro" id="IPR001482">
    <property type="entry name" value="T2SS/T4SS_dom"/>
</dbReference>
<dbReference type="Gene3D" id="3.40.50.300">
    <property type="entry name" value="P-loop containing nucleotide triphosphate hydrolases"/>
    <property type="match status" value="1"/>
</dbReference>
<dbReference type="RefSeq" id="WP_067975960.1">
    <property type="nucleotide sequence ID" value="NZ_CAJHKM010000002.1"/>
</dbReference>
<dbReference type="InterPro" id="IPR027417">
    <property type="entry name" value="P-loop_NTPase"/>
</dbReference>
<comment type="similarity">
    <text evidence="1">Belongs to the GSP E family.</text>
</comment>
<evidence type="ECO:0000256" key="3">
    <source>
        <dbReference type="ARBA" id="ARBA00022840"/>
    </source>
</evidence>
<evidence type="ECO:0000313" key="7">
    <source>
        <dbReference type="Proteomes" id="UP000069912"/>
    </source>
</evidence>
<reference evidence="6 8" key="3">
    <citation type="submission" date="2017-12" db="EMBL/GenBank/DDBJ databases">
        <title>Phylogenetic diversity of female urinary microbiome.</title>
        <authorList>
            <person name="Thomas-White K."/>
            <person name="Wolfe A.J."/>
        </authorList>
    </citation>
    <scope>NUCLEOTIDE SEQUENCE [LARGE SCALE GENOMIC DNA]</scope>
    <source>
        <strain evidence="6 8">UMB0139</strain>
    </source>
</reference>
<evidence type="ECO:0000259" key="4">
    <source>
        <dbReference type="PROSITE" id="PS00662"/>
    </source>
</evidence>
<dbReference type="GO" id="GO:0005524">
    <property type="term" value="F:ATP binding"/>
    <property type="evidence" value="ECO:0007669"/>
    <property type="project" value="UniProtKB-KW"/>
</dbReference>
<organism evidence="5 7">
    <name type="scientific">Aerococcus sanguinicola</name>
    <dbReference type="NCBI Taxonomy" id="119206"/>
    <lineage>
        <taxon>Bacteria</taxon>
        <taxon>Bacillati</taxon>
        <taxon>Bacillota</taxon>
        <taxon>Bacilli</taxon>
        <taxon>Lactobacillales</taxon>
        <taxon>Aerococcaceae</taxon>
        <taxon>Aerococcus</taxon>
    </lineage>
</organism>
<dbReference type="EMBL" id="PKGY01000001">
    <property type="protein sequence ID" value="PKZ23314.1"/>
    <property type="molecule type" value="Genomic_DNA"/>
</dbReference>
<dbReference type="PANTHER" id="PTHR30258:SF2">
    <property type="entry name" value="COMG OPERON PROTEIN 1"/>
    <property type="match status" value="1"/>
</dbReference>
<reference evidence="7" key="2">
    <citation type="submission" date="2016-01" db="EMBL/GenBank/DDBJ databases">
        <title>Six Aerococcus type strain genome sequencing and assembly using PacBio and Illumina Hiseq.</title>
        <authorList>
            <person name="Carkaci D."/>
            <person name="Dargis R."/>
            <person name="Nielsen X.C."/>
            <person name="Skovgaard O."/>
            <person name="Fuursted K."/>
            <person name="Christensen J.J."/>
        </authorList>
    </citation>
    <scope>NUCLEOTIDE SEQUENCE [LARGE SCALE GENOMIC DNA]</scope>
    <source>
        <strain evidence="7">CCUG43001</strain>
    </source>
</reference>
<evidence type="ECO:0000256" key="1">
    <source>
        <dbReference type="ARBA" id="ARBA00006611"/>
    </source>
</evidence>
<dbReference type="Gene3D" id="3.30.450.90">
    <property type="match status" value="1"/>
</dbReference>
<evidence type="ECO:0000256" key="2">
    <source>
        <dbReference type="ARBA" id="ARBA00022741"/>
    </source>
</evidence>
<accession>A0A109RDT5</accession>
<keyword evidence="2" id="KW-0547">Nucleotide-binding</keyword>
<name>A0A109RDT5_9LACT</name>
<dbReference type="InterPro" id="IPR047667">
    <property type="entry name" value="ATPase_ComGA"/>
</dbReference>